<evidence type="ECO:0000313" key="5">
    <source>
        <dbReference type="Proteomes" id="UP001168552"/>
    </source>
</evidence>
<keyword evidence="5" id="KW-1185">Reference proteome</keyword>
<gene>
    <name evidence="4" type="ORF">QWY31_11960</name>
</gene>
<evidence type="ECO:0000256" key="3">
    <source>
        <dbReference type="PIRNR" id="PIRNR029218"/>
    </source>
</evidence>
<name>A0ABT8F8F2_9BACT</name>
<dbReference type="PANTHER" id="PTHR33755">
    <property type="entry name" value="TOXIN PARE1-RELATED"/>
    <property type="match status" value="1"/>
</dbReference>
<proteinExistence type="inferred from homology"/>
<dbReference type="Pfam" id="PF05016">
    <property type="entry name" value="ParE_toxin"/>
    <property type="match status" value="1"/>
</dbReference>
<dbReference type="EMBL" id="JAUHJS010000006">
    <property type="protein sequence ID" value="MDN4166221.1"/>
    <property type="molecule type" value="Genomic_DNA"/>
</dbReference>
<evidence type="ECO:0000313" key="4">
    <source>
        <dbReference type="EMBL" id="MDN4166221.1"/>
    </source>
</evidence>
<dbReference type="InterPro" id="IPR007712">
    <property type="entry name" value="RelE/ParE_toxin"/>
</dbReference>
<comment type="similarity">
    <text evidence="1 3">Belongs to the RelE toxin family.</text>
</comment>
<keyword evidence="2" id="KW-1277">Toxin-antitoxin system</keyword>
<sequence length="99" mass="11813">MKYKFSAKALEDIEGIWMYTASTWSVEQADRYVNLIFDEVEYLARNPHAGKDIRSIRENYWCAKVKSHLIFYKLTGTLQLIEIIRVLHERMDIENQLKD</sequence>
<organism evidence="4 5">
    <name type="scientific">Shiella aurantiaca</name>
    <dbReference type="NCBI Taxonomy" id="3058365"/>
    <lineage>
        <taxon>Bacteria</taxon>
        <taxon>Pseudomonadati</taxon>
        <taxon>Bacteroidota</taxon>
        <taxon>Cytophagia</taxon>
        <taxon>Cytophagales</taxon>
        <taxon>Shiellaceae</taxon>
        <taxon>Shiella</taxon>
    </lineage>
</organism>
<dbReference type="Proteomes" id="UP001168552">
    <property type="component" value="Unassembled WGS sequence"/>
</dbReference>
<protein>
    <recommendedName>
        <fullName evidence="3">Toxin</fullName>
    </recommendedName>
</protein>
<dbReference type="InterPro" id="IPR035093">
    <property type="entry name" value="RelE/ParE_toxin_dom_sf"/>
</dbReference>
<comment type="caution">
    <text evidence="4">The sequence shown here is derived from an EMBL/GenBank/DDBJ whole genome shotgun (WGS) entry which is preliminary data.</text>
</comment>
<dbReference type="InterPro" id="IPR028344">
    <property type="entry name" value="ParE1/4"/>
</dbReference>
<reference evidence="4" key="1">
    <citation type="submission" date="2023-06" db="EMBL/GenBank/DDBJ databases">
        <title>Cytophagales bacterium Strain LB-30, isolated from soil.</title>
        <authorList>
            <person name="Liu B."/>
        </authorList>
    </citation>
    <scope>NUCLEOTIDE SEQUENCE</scope>
    <source>
        <strain evidence="4">LB-30</strain>
    </source>
</reference>
<dbReference type="Gene3D" id="3.30.2310.20">
    <property type="entry name" value="RelE-like"/>
    <property type="match status" value="1"/>
</dbReference>
<dbReference type="PANTHER" id="PTHR33755:SF9">
    <property type="entry name" value="TOXIN PARE1"/>
    <property type="match status" value="1"/>
</dbReference>
<evidence type="ECO:0000256" key="1">
    <source>
        <dbReference type="ARBA" id="ARBA00006226"/>
    </source>
</evidence>
<dbReference type="RefSeq" id="WP_320004757.1">
    <property type="nucleotide sequence ID" value="NZ_JAUHJS010000006.1"/>
</dbReference>
<dbReference type="InterPro" id="IPR051803">
    <property type="entry name" value="TA_system_RelE-like_toxin"/>
</dbReference>
<dbReference type="PIRSF" id="PIRSF029218">
    <property type="entry name" value="ParE"/>
    <property type="match status" value="1"/>
</dbReference>
<evidence type="ECO:0000256" key="2">
    <source>
        <dbReference type="ARBA" id="ARBA00022649"/>
    </source>
</evidence>
<accession>A0ABT8F8F2</accession>